<dbReference type="EMBL" id="JBHSZP010000013">
    <property type="protein sequence ID" value="MFC7089064.1"/>
    <property type="molecule type" value="Genomic_DNA"/>
</dbReference>
<dbReference type="InterPro" id="IPR005119">
    <property type="entry name" value="LysR_subst-bd"/>
</dbReference>
<comment type="caution">
    <text evidence="6">The sequence shown here is derived from an EMBL/GenBank/DDBJ whole genome shotgun (WGS) entry which is preliminary data.</text>
</comment>
<dbReference type="InterPro" id="IPR036390">
    <property type="entry name" value="WH_DNA-bd_sf"/>
</dbReference>
<accession>A0ABW2EYE0</accession>
<name>A0ABW2EYE0_9GAMM</name>
<keyword evidence="3" id="KW-0238">DNA-binding</keyword>
<dbReference type="InterPro" id="IPR036388">
    <property type="entry name" value="WH-like_DNA-bd_sf"/>
</dbReference>
<dbReference type="PROSITE" id="PS50931">
    <property type="entry name" value="HTH_LYSR"/>
    <property type="match status" value="1"/>
</dbReference>
<protein>
    <submittedName>
        <fullName evidence="6">LysR substrate-binding domain-containing protein</fullName>
    </submittedName>
</protein>
<dbReference type="Pfam" id="PF03466">
    <property type="entry name" value="LysR_substrate"/>
    <property type="match status" value="1"/>
</dbReference>
<dbReference type="PANTHER" id="PTHR30537">
    <property type="entry name" value="HTH-TYPE TRANSCRIPTIONAL REGULATOR"/>
    <property type="match status" value="1"/>
</dbReference>
<evidence type="ECO:0000256" key="1">
    <source>
        <dbReference type="ARBA" id="ARBA00009437"/>
    </source>
</evidence>
<keyword evidence="4" id="KW-0804">Transcription</keyword>
<dbReference type="Proteomes" id="UP001596411">
    <property type="component" value="Unassembled WGS sequence"/>
</dbReference>
<keyword evidence="2" id="KW-0805">Transcription regulation</keyword>
<keyword evidence="7" id="KW-1185">Reference proteome</keyword>
<dbReference type="PANTHER" id="PTHR30537:SF79">
    <property type="entry name" value="TRANSCRIPTIONAL REGULATOR-RELATED"/>
    <property type="match status" value="1"/>
</dbReference>
<dbReference type="Gene3D" id="1.10.10.10">
    <property type="entry name" value="Winged helix-like DNA-binding domain superfamily/Winged helix DNA-binding domain"/>
    <property type="match status" value="1"/>
</dbReference>
<dbReference type="SUPFAM" id="SSF53850">
    <property type="entry name" value="Periplasmic binding protein-like II"/>
    <property type="match status" value="1"/>
</dbReference>
<dbReference type="SUPFAM" id="SSF46785">
    <property type="entry name" value="Winged helix' DNA-binding domain"/>
    <property type="match status" value="1"/>
</dbReference>
<gene>
    <name evidence="6" type="ORF">ACFQH5_05835</name>
</gene>
<proteinExistence type="inferred from homology"/>
<dbReference type="InterPro" id="IPR000847">
    <property type="entry name" value="LysR_HTH_N"/>
</dbReference>
<comment type="similarity">
    <text evidence="1">Belongs to the LysR transcriptional regulatory family.</text>
</comment>
<organism evidence="6 7">
    <name type="scientific">Halomonas salifodinae</name>
    <dbReference type="NCBI Taxonomy" id="438745"/>
    <lineage>
        <taxon>Bacteria</taxon>
        <taxon>Pseudomonadati</taxon>
        <taxon>Pseudomonadota</taxon>
        <taxon>Gammaproteobacteria</taxon>
        <taxon>Oceanospirillales</taxon>
        <taxon>Halomonadaceae</taxon>
        <taxon>Halomonas</taxon>
    </lineage>
</organism>
<feature type="domain" description="HTH lysR-type" evidence="5">
    <location>
        <begin position="6"/>
        <end position="63"/>
    </location>
</feature>
<evidence type="ECO:0000256" key="3">
    <source>
        <dbReference type="ARBA" id="ARBA00023125"/>
    </source>
</evidence>
<dbReference type="Pfam" id="PF00126">
    <property type="entry name" value="HTH_1"/>
    <property type="match status" value="1"/>
</dbReference>
<dbReference type="RefSeq" id="WP_346062693.1">
    <property type="nucleotide sequence ID" value="NZ_BAAADR010000012.1"/>
</dbReference>
<sequence>MHPRRLPLATLNAFETAARLGSFRTAAEELHVTPAAVSHRIKALEAELGVRLFERRARGVALTRAGERYRERIAEAFALIEQATAELGRPPIDGPLRVSAPQSFTRHCLLPRLGDLLQRHPGLRLDLLGADRLVDLHRGEADLAIRFGGGHYPGLQADYLLGDAITVVGPAEAAGDWRRRRFIKDGGATATEPWSHWRPWWHAEGLHDTDDLPRLRVSDAGLALAACQQGLGLCLTRFTVAQQTLGQGSLCPLRPWRRTEFAYYLVGLPGVMASPRATAFRDWLRDSLAPLEQELQATLSGPAGRSTHRPE</sequence>
<reference evidence="7" key="1">
    <citation type="journal article" date="2019" name="Int. J. Syst. Evol. Microbiol.">
        <title>The Global Catalogue of Microorganisms (GCM) 10K type strain sequencing project: providing services to taxonomists for standard genome sequencing and annotation.</title>
        <authorList>
            <consortium name="The Broad Institute Genomics Platform"/>
            <consortium name="The Broad Institute Genome Sequencing Center for Infectious Disease"/>
            <person name="Wu L."/>
            <person name="Ma J."/>
        </authorList>
    </citation>
    <scope>NUCLEOTIDE SEQUENCE [LARGE SCALE GENOMIC DNA]</scope>
    <source>
        <strain evidence="7">CGMCC 1.13666</strain>
    </source>
</reference>
<dbReference type="Gene3D" id="3.40.190.10">
    <property type="entry name" value="Periplasmic binding protein-like II"/>
    <property type="match status" value="2"/>
</dbReference>
<dbReference type="PRINTS" id="PR00039">
    <property type="entry name" value="HTHLYSR"/>
</dbReference>
<evidence type="ECO:0000256" key="2">
    <source>
        <dbReference type="ARBA" id="ARBA00023015"/>
    </source>
</evidence>
<evidence type="ECO:0000256" key="4">
    <source>
        <dbReference type="ARBA" id="ARBA00023163"/>
    </source>
</evidence>
<dbReference type="InterPro" id="IPR058163">
    <property type="entry name" value="LysR-type_TF_proteobact-type"/>
</dbReference>
<evidence type="ECO:0000259" key="5">
    <source>
        <dbReference type="PROSITE" id="PS50931"/>
    </source>
</evidence>
<evidence type="ECO:0000313" key="6">
    <source>
        <dbReference type="EMBL" id="MFC7089064.1"/>
    </source>
</evidence>
<evidence type="ECO:0000313" key="7">
    <source>
        <dbReference type="Proteomes" id="UP001596411"/>
    </source>
</evidence>